<evidence type="ECO:0000256" key="2">
    <source>
        <dbReference type="SAM" id="Phobius"/>
    </source>
</evidence>
<accession>A0ABD5ERP0</accession>
<evidence type="ECO:0000313" key="3">
    <source>
        <dbReference type="EMBL" id="MDT0436520.1"/>
    </source>
</evidence>
<name>A0ABD5ERP0_9ACTN</name>
<gene>
    <name evidence="3" type="ORF">RM877_17700</name>
</gene>
<keyword evidence="2" id="KW-0812">Transmembrane</keyword>
<dbReference type="RefSeq" id="WP_256089358.1">
    <property type="nucleotide sequence ID" value="NZ_JAVRES010000007.1"/>
</dbReference>
<dbReference type="Proteomes" id="UP001183535">
    <property type="component" value="Unassembled WGS sequence"/>
</dbReference>
<feature type="region of interest" description="Disordered" evidence="1">
    <location>
        <begin position="228"/>
        <end position="247"/>
    </location>
</feature>
<keyword evidence="2" id="KW-0472">Membrane</keyword>
<sequence length="247" mass="25989">MTGPQRRTHPSAGSGAPSAATGAPSAGTGIPGDGAGIPGDGAVRGPRRRPRRTAVLVASLIVGSTLTAAPAAWADDAPPTAAELLAKCDNGTRKCVFHPGGAPVKVAGPTRKVGDEDYNCTSLSQRSGIGWSDTTEDSNSLGLSMTVGVGWEGVFSASVTTSFEHAWKHAVTESSTTFVDIRPGHVGWVTRTPDLQRVSGTYELIFKDRFRGHRYWYVPFEATGPLETSTMAQRTRPMTPAEKADHC</sequence>
<feature type="region of interest" description="Disordered" evidence="1">
    <location>
        <begin position="1"/>
        <end position="50"/>
    </location>
</feature>
<evidence type="ECO:0008006" key="5">
    <source>
        <dbReference type="Google" id="ProtNLM"/>
    </source>
</evidence>
<keyword evidence="2" id="KW-1133">Transmembrane helix</keyword>
<dbReference type="EMBL" id="JAVRES010000007">
    <property type="protein sequence ID" value="MDT0436520.1"/>
    <property type="molecule type" value="Genomic_DNA"/>
</dbReference>
<keyword evidence="4" id="KW-1185">Reference proteome</keyword>
<evidence type="ECO:0000313" key="4">
    <source>
        <dbReference type="Proteomes" id="UP001183535"/>
    </source>
</evidence>
<feature type="compositionally biased region" description="Low complexity" evidence="1">
    <location>
        <begin position="10"/>
        <end position="28"/>
    </location>
</feature>
<proteinExistence type="predicted"/>
<organism evidence="3 4">
    <name type="scientific">Streptomyces doudnae</name>
    <dbReference type="NCBI Taxonomy" id="3075536"/>
    <lineage>
        <taxon>Bacteria</taxon>
        <taxon>Bacillati</taxon>
        <taxon>Actinomycetota</taxon>
        <taxon>Actinomycetes</taxon>
        <taxon>Kitasatosporales</taxon>
        <taxon>Streptomycetaceae</taxon>
        <taxon>Streptomyces</taxon>
    </lineage>
</organism>
<feature type="transmembrane region" description="Helical" evidence="2">
    <location>
        <begin position="54"/>
        <end position="73"/>
    </location>
</feature>
<feature type="compositionally biased region" description="Gly residues" evidence="1">
    <location>
        <begin position="29"/>
        <end position="39"/>
    </location>
</feature>
<comment type="caution">
    <text evidence="3">The sequence shown here is derived from an EMBL/GenBank/DDBJ whole genome shotgun (WGS) entry which is preliminary data.</text>
</comment>
<protein>
    <recommendedName>
        <fullName evidence="5">Secreted protein</fullName>
    </recommendedName>
</protein>
<dbReference type="AlphaFoldDB" id="A0ABD5ERP0"/>
<reference evidence="4" key="1">
    <citation type="submission" date="2023-07" db="EMBL/GenBank/DDBJ databases">
        <title>30 novel species of actinomycetes from the DSMZ collection.</title>
        <authorList>
            <person name="Nouioui I."/>
        </authorList>
    </citation>
    <scope>NUCLEOTIDE SEQUENCE [LARGE SCALE GENOMIC DNA]</scope>
    <source>
        <strain evidence="4">DSM 41981</strain>
    </source>
</reference>
<evidence type="ECO:0000256" key="1">
    <source>
        <dbReference type="SAM" id="MobiDB-lite"/>
    </source>
</evidence>